<gene>
    <name evidence="2" type="ORF">S01H4_19240</name>
</gene>
<proteinExistence type="predicted"/>
<protein>
    <recommendedName>
        <fullName evidence="1">Transglycosylase SLT domain-containing protein</fullName>
    </recommendedName>
</protein>
<dbReference type="PANTHER" id="PTHR30163">
    <property type="entry name" value="MEMBRANE-BOUND LYTIC MUREIN TRANSGLYCOSYLASE B"/>
    <property type="match status" value="1"/>
</dbReference>
<sequence length="242" mass="26426">YFVSGLLIVSVLGSGALAAIPGGLDSDSDQVTYQAKLNLKKANPVQIQVKRKPEISLKIDTNSPLVFRDQNKGGIKIKPGLSNNQLKQRKIARKKARKARLARKKRILGARISYQPVVHQARRGNFTRLYKRAGRRFGIPWRILAAVHSVETGQSGNTTIGSYAGARGPMQFIPSTWAAYAVDGDGDGVASIYDVDDAVFTGARYLAANGGGHNIRAALWHYNHAGWYVAKVIGIARGWGYR</sequence>
<dbReference type="InterPro" id="IPR043426">
    <property type="entry name" value="MltB-like"/>
</dbReference>
<feature type="domain" description="Transglycosylase SLT" evidence="1">
    <location>
        <begin position="158"/>
        <end position="210"/>
    </location>
</feature>
<dbReference type="Gene3D" id="1.10.530.10">
    <property type="match status" value="1"/>
</dbReference>
<feature type="non-terminal residue" evidence="2">
    <location>
        <position position="1"/>
    </location>
</feature>
<evidence type="ECO:0000259" key="1">
    <source>
        <dbReference type="Pfam" id="PF13406"/>
    </source>
</evidence>
<accession>X0Z472</accession>
<dbReference type="AlphaFoldDB" id="X0Z472"/>
<name>X0Z472_9ZZZZ</name>
<comment type="caution">
    <text evidence="2">The sequence shown here is derived from an EMBL/GenBank/DDBJ whole genome shotgun (WGS) entry which is preliminary data.</text>
</comment>
<dbReference type="SUPFAM" id="SSF53955">
    <property type="entry name" value="Lysozyme-like"/>
    <property type="match status" value="1"/>
</dbReference>
<dbReference type="InterPro" id="IPR031304">
    <property type="entry name" value="SLT_2"/>
</dbReference>
<reference evidence="2" key="1">
    <citation type="journal article" date="2014" name="Front. Microbiol.">
        <title>High frequency of phylogenetically diverse reductive dehalogenase-homologous genes in deep subseafloor sedimentary metagenomes.</title>
        <authorList>
            <person name="Kawai M."/>
            <person name="Futagami T."/>
            <person name="Toyoda A."/>
            <person name="Takaki Y."/>
            <person name="Nishi S."/>
            <person name="Hori S."/>
            <person name="Arai W."/>
            <person name="Tsubouchi T."/>
            <person name="Morono Y."/>
            <person name="Uchiyama I."/>
            <person name="Ito T."/>
            <person name="Fujiyama A."/>
            <person name="Inagaki F."/>
            <person name="Takami H."/>
        </authorList>
    </citation>
    <scope>NUCLEOTIDE SEQUENCE</scope>
    <source>
        <strain evidence="2">Expedition CK06-06</strain>
    </source>
</reference>
<dbReference type="Pfam" id="PF13406">
    <property type="entry name" value="SLT_2"/>
    <property type="match status" value="1"/>
</dbReference>
<organism evidence="2">
    <name type="scientific">marine sediment metagenome</name>
    <dbReference type="NCBI Taxonomy" id="412755"/>
    <lineage>
        <taxon>unclassified sequences</taxon>
        <taxon>metagenomes</taxon>
        <taxon>ecological metagenomes</taxon>
    </lineage>
</organism>
<dbReference type="CDD" id="cd13399">
    <property type="entry name" value="Slt35-like"/>
    <property type="match status" value="1"/>
</dbReference>
<dbReference type="GO" id="GO:0008933">
    <property type="term" value="F:peptidoglycan lytic transglycosylase activity"/>
    <property type="evidence" value="ECO:0007669"/>
    <property type="project" value="TreeGrafter"/>
</dbReference>
<dbReference type="PANTHER" id="PTHR30163:SF8">
    <property type="entry name" value="LYTIC MUREIN TRANSGLYCOSYLASE"/>
    <property type="match status" value="1"/>
</dbReference>
<evidence type="ECO:0000313" key="2">
    <source>
        <dbReference type="EMBL" id="GAG55223.1"/>
    </source>
</evidence>
<dbReference type="GO" id="GO:0009253">
    <property type="term" value="P:peptidoglycan catabolic process"/>
    <property type="evidence" value="ECO:0007669"/>
    <property type="project" value="TreeGrafter"/>
</dbReference>
<dbReference type="EMBL" id="BART01008566">
    <property type="protein sequence ID" value="GAG55223.1"/>
    <property type="molecule type" value="Genomic_DNA"/>
</dbReference>
<dbReference type="InterPro" id="IPR023346">
    <property type="entry name" value="Lysozyme-like_dom_sf"/>
</dbReference>